<name>A0A0C3NL59_PISTI</name>
<dbReference type="EMBL" id="KN832054">
    <property type="protein sequence ID" value="KIN96043.1"/>
    <property type="molecule type" value="Genomic_DNA"/>
</dbReference>
<sequence>MGQHAEDVRVFPDWARYVRMGGSQNRESRRRRTNLGYDTEFNGETQEGAFERLTKGHIVRGRRDRKGYLRGKAWRYRRWVEDGRVVSSGCSVSSSGSRLGCLSEWYLAVYGDASKTVGYGDEKQDK</sequence>
<protein>
    <submittedName>
        <fullName evidence="1">Uncharacterized protein</fullName>
    </submittedName>
</protein>
<gene>
    <name evidence="1" type="ORF">M404DRAFT_291068</name>
</gene>
<keyword evidence="2" id="KW-1185">Reference proteome</keyword>
<dbReference type="HOGENOM" id="CLU_1982457_0_0_1"/>
<reference evidence="1 2" key="1">
    <citation type="submission" date="2014-04" db="EMBL/GenBank/DDBJ databases">
        <authorList>
            <consortium name="DOE Joint Genome Institute"/>
            <person name="Kuo A."/>
            <person name="Kohler A."/>
            <person name="Costa M.D."/>
            <person name="Nagy L.G."/>
            <person name="Floudas D."/>
            <person name="Copeland A."/>
            <person name="Barry K.W."/>
            <person name="Cichocki N."/>
            <person name="Veneault-Fourrey C."/>
            <person name="LaButti K."/>
            <person name="Lindquist E.A."/>
            <person name="Lipzen A."/>
            <person name="Lundell T."/>
            <person name="Morin E."/>
            <person name="Murat C."/>
            <person name="Sun H."/>
            <person name="Tunlid A."/>
            <person name="Henrissat B."/>
            <person name="Grigoriev I.V."/>
            <person name="Hibbett D.S."/>
            <person name="Martin F."/>
            <person name="Nordberg H.P."/>
            <person name="Cantor M.N."/>
            <person name="Hua S.X."/>
        </authorList>
    </citation>
    <scope>NUCLEOTIDE SEQUENCE [LARGE SCALE GENOMIC DNA]</scope>
    <source>
        <strain evidence="1 2">Marx 270</strain>
    </source>
</reference>
<dbReference type="Proteomes" id="UP000054217">
    <property type="component" value="Unassembled WGS sequence"/>
</dbReference>
<reference evidence="2" key="2">
    <citation type="submission" date="2015-01" db="EMBL/GenBank/DDBJ databases">
        <title>Evolutionary Origins and Diversification of the Mycorrhizal Mutualists.</title>
        <authorList>
            <consortium name="DOE Joint Genome Institute"/>
            <consortium name="Mycorrhizal Genomics Consortium"/>
            <person name="Kohler A."/>
            <person name="Kuo A."/>
            <person name="Nagy L.G."/>
            <person name="Floudas D."/>
            <person name="Copeland A."/>
            <person name="Barry K.W."/>
            <person name="Cichocki N."/>
            <person name="Veneault-Fourrey C."/>
            <person name="LaButti K."/>
            <person name="Lindquist E.A."/>
            <person name="Lipzen A."/>
            <person name="Lundell T."/>
            <person name="Morin E."/>
            <person name="Murat C."/>
            <person name="Riley R."/>
            <person name="Ohm R."/>
            <person name="Sun H."/>
            <person name="Tunlid A."/>
            <person name="Henrissat B."/>
            <person name="Grigoriev I.V."/>
            <person name="Hibbett D.S."/>
            <person name="Martin F."/>
        </authorList>
    </citation>
    <scope>NUCLEOTIDE SEQUENCE [LARGE SCALE GENOMIC DNA]</scope>
    <source>
        <strain evidence="2">Marx 270</strain>
    </source>
</reference>
<accession>A0A0C3NL59</accession>
<dbReference type="AlphaFoldDB" id="A0A0C3NL59"/>
<evidence type="ECO:0000313" key="2">
    <source>
        <dbReference type="Proteomes" id="UP000054217"/>
    </source>
</evidence>
<proteinExistence type="predicted"/>
<organism evidence="1 2">
    <name type="scientific">Pisolithus tinctorius Marx 270</name>
    <dbReference type="NCBI Taxonomy" id="870435"/>
    <lineage>
        <taxon>Eukaryota</taxon>
        <taxon>Fungi</taxon>
        <taxon>Dikarya</taxon>
        <taxon>Basidiomycota</taxon>
        <taxon>Agaricomycotina</taxon>
        <taxon>Agaricomycetes</taxon>
        <taxon>Agaricomycetidae</taxon>
        <taxon>Boletales</taxon>
        <taxon>Sclerodermatineae</taxon>
        <taxon>Pisolithaceae</taxon>
        <taxon>Pisolithus</taxon>
    </lineage>
</organism>
<evidence type="ECO:0000313" key="1">
    <source>
        <dbReference type="EMBL" id="KIN96043.1"/>
    </source>
</evidence>
<dbReference type="InParanoid" id="A0A0C3NL59"/>